<accession>A0A381YSB1</accession>
<dbReference type="EMBL" id="UINC01018943">
    <property type="protein sequence ID" value="SVA79926.1"/>
    <property type="molecule type" value="Genomic_DNA"/>
</dbReference>
<proteinExistence type="predicted"/>
<gene>
    <name evidence="1" type="ORF">METZ01_LOCUS132780</name>
</gene>
<evidence type="ECO:0000313" key="1">
    <source>
        <dbReference type="EMBL" id="SVA79926.1"/>
    </source>
</evidence>
<name>A0A381YSB1_9ZZZZ</name>
<protein>
    <submittedName>
        <fullName evidence="1">Uncharacterized protein</fullName>
    </submittedName>
</protein>
<dbReference type="AlphaFoldDB" id="A0A381YSB1"/>
<reference evidence="1" key="1">
    <citation type="submission" date="2018-05" db="EMBL/GenBank/DDBJ databases">
        <authorList>
            <person name="Lanie J.A."/>
            <person name="Ng W.-L."/>
            <person name="Kazmierczak K.M."/>
            <person name="Andrzejewski T.M."/>
            <person name="Davidsen T.M."/>
            <person name="Wayne K.J."/>
            <person name="Tettelin H."/>
            <person name="Glass J.I."/>
            <person name="Rusch D."/>
            <person name="Podicherti R."/>
            <person name="Tsui H.-C.T."/>
            <person name="Winkler M.E."/>
        </authorList>
    </citation>
    <scope>NUCLEOTIDE SEQUENCE</scope>
</reference>
<sequence>MYYDDINVTKRKTITNGVKYDFFIYNMLSLEKKISNGKFGKGETVISEIKDFKMLDDESGEILEVKLRCSKKINDALNGIEPSESNKVFKKCLEELENRGLVRN</sequence>
<organism evidence="1">
    <name type="scientific">marine metagenome</name>
    <dbReference type="NCBI Taxonomy" id="408172"/>
    <lineage>
        <taxon>unclassified sequences</taxon>
        <taxon>metagenomes</taxon>
        <taxon>ecological metagenomes</taxon>
    </lineage>
</organism>